<dbReference type="InterPro" id="IPR031325">
    <property type="entry name" value="RHS_repeat"/>
</dbReference>
<feature type="region of interest" description="Disordered" evidence="1">
    <location>
        <begin position="1598"/>
        <end position="1651"/>
    </location>
</feature>
<evidence type="ECO:0000256" key="2">
    <source>
        <dbReference type="SAM" id="Phobius"/>
    </source>
</evidence>
<feature type="transmembrane region" description="Helical" evidence="2">
    <location>
        <begin position="1479"/>
        <end position="1499"/>
    </location>
</feature>
<feature type="transmembrane region" description="Helical" evidence="2">
    <location>
        <begin position="1452"/>
        <end position="1472"/>
    </location>
</feature>
<dbReference type="NCBIfam" id="TIGR03696">
    <property type="entry name" value="Rhs_assc_core"/>
    <property type="match status" value="1"/>
</dbReference>
<feature type="region of interest" description="Disordered" evidence="1">
    <location>
        <begin position="1667"/>
        <end position="1688"/>
    </location>
</feature>
<dbReference type="PANTHER" id="PTHR32305:SF15">
    <property type="entry name" value="PROTEIN RHSA-RELATED"/>
    <property type="match status" value="1"/>
</dbReference>
<reference evidence="3 4" key="1">
    <citation type="submission" date="2019-09" db="EMBL/GenBank/DDBJ databases">
        <authorList>
            <person name="Chandra G."/>
            <person name="Truman W A."/>
        </authorList>
    </citation>
    <scope>NUCLEOTIDE SEQUENCE [LARGE SCALE GENOMIC DNA]</scope>
    <source>
        <strain evidence="3">PS704</strain>
    </source>
</reference>
<dbReference type="Pfam" id="PF05593">
    <property type="entry name" value="RHS_repeat"/>
    <property type="match status" value="2"/>
</dbReference>
<evidence type="ECO:0000256" key="1">
    <source>
        <dbReference type="SAM" id="MobiDB-lite"/>
    </source>
</evidence>
<dbReference type="EMBL" id="CABVHP010000009">
    <property type="protein sequence ID" value="VVO10769.1"/>
    <property type="molecule type" value="Genomic_DNA"/>
</dbReference>
<dbReference type="NCBIfam" id="TIGR01643">
    <property type="entry name" value="YD_repeat_2x"/>
    <property type="match status" value="1"/>
</dbReference>
<name>A0A5E7D071_PSEFL</name>
<dbReference type="InterPro" id="IPR006530">
    <property type="entry name" value="YD"/>
</dbReference>
<sequence length="1688" mass="186189">MTNSSAVNSQAFGFMSAITGGVNHRTGQYTQTIDIPEFNSNQLCGPSIPLKLTFNPINTIIDSGWGLGWNLNLTQFTPHNSILSLSTGETYKVTGSGTHPTIKEKKLDSFHFEDNLDGTYRVIHKSGIIEILTTGGSDKDRVALPSRIYSPAGHSINLTYASFMGGQRLQSISDAQGELLQINRDSNRYFIEILVRPYGGPGGTPLARYEMKLNNSGWVTEIVLPTAEKASWRFGYGNGPIRGILCLHEVKTPVGGRETLEYADNGHPYPGGVSRPNLPRVTRHRADPGFGQPEMVVNYSYTAKNFLGAGATVIWEDGMDPTYNLSSDFEYGSTAELVNRTSRTVRKVDRTYNRFHLQTEEKTTQAHCVKRVTTTYYADNRPFDQQVPQFQLPKEKTTRWEMDNDGTKFRAEVERTSFDENGNPTEKIESSGIKTVYAYYPIEASDGCPADPHGFVRSLKETTVYPSPDGQGETPAPTLCTRLRHEALKPLANSDLQDWLVITDETLLQVDGTTETELQQTLRSYNQLPNDVFLHGRLLSQRQIINGKTTRTDYQYSQPDNTLAGGAVLQIDELLTGFDHKDGTYHAQISLKQVYSLITGQLVLKEDLTNVPMLLRYDALGRVTSETASPGDPQAQATRTYEYTLTSSDGQQSSMVVTDVKNAKTITHFDGLNRAVYQGRIEPDADSRAEPRQIYAAVHNEIGELIEETHFDLIGEKQLPITQAFKYDNWGMLSSTLGLDGVAIITDLSPFGEDGPIERNWQQSDEQPPQVSGLTISHYNRFGKVVSTQRLDAQRLNAHLRQTQSPDAQLSVKQHLDTLLLSEQLQALDTSYYTYDGLGNCIQLKQLTDEQERVTHYAYDAWKRVSSTTLPDKTIVNRRFADHSSSELTIDLQVTPGNANQPTVVVGQQSFDGLERLTEVRVGSLDNPRVEQYRYKERQMQVWRRVTPARKNIDHEYNLALSPQPVSITTLEGQENYAYDPLDAAISRVGTDDNGIQYKYSADGHLLSEKQVDNGKTIQDRQYVYSLLGRQMSSSVAGGLDTHMEYDDSGRLAKLTQGELEAEFTYNGLSLLSRTITRNLRTRLSLTTEVKYDTLTREIERTFQLTDQPLHTLTQTWFADDQLQSRHLQTAGRSLLKEEFTYDPRNRLIRHTCSGENLPTDVYGNAITQQVFTFDALDNIQRCVTTFKDDTTDIARFTYTGDDACQLSSVTHTHTAGGYPASQSFEYDADGNMLNDQHGKQLSYDSRGRLLAVKDVSGQQTLSTYRYDGHSNLLGVREDQQEETLRFYSGYRVHHTVQADKRTYYLHQADTPLGEQRLNDHDRTLLLMTDASPSVIGESLNGSVRWVSYSAYGARKLFNEEELQSLLAFNGEVCERSHGWYLLGRGYRAYNPGLMRFHSPDSLSPFAEGGINPYMYCRGNPINLSDPSGHAARGGRPELPVYVGGGGMSIEAWIGVGLAGIFLVGSAILMPWSAPMSVMYIVAIVGIVGQAAGVGLQVWGGMTNDSLLTTIGYGVGAVSGLVSGGAISSVRSTVKAAQLAAKEAAKAVTTTATVATATTDVASASVGVGTRASLTAAGGGGGGGAGWMAMIKRRFTNSGKPESLGHTWPRGHRGRQGLPGKQGPAGGRDGAATGSVPQSATVQGVRKVEPQFTGVREESGYYLFDENGNNGIELGTGRVAPPTRPSNT</sequence>
<accession>A0A5E7D071</accession>
<dbReference type="PANTHER" id="PTHR32305">
    <property type="match status" value="1"/>
</dbReference>
<evidence type="ECO:0000313" key="3">
    <source>
        <dbReference type="EMBL" id="VVO10769.1"/>
    </source>
</evidence>
<evidence type="ECO:0000313" key="4">
    <source>
        <dbReference type="Proteomes" id="UP000326557"/>
    </source>
</evidence>
<gene>
    <name evidence="3" type="ORF">PS704_03430</name>
</gene>
<feature type="transmembrane region" description="Helical" evidence="2">
    <location>
        <begin position="1511"/>
        <end position="1530"/>
    </location>
</feature>
<dbReference type="InterPro" id="IPR022385">
    <property type="entry name" value="Rhs_assc_core"/>
</dbReference>
<keyword evidence="2" id="KW-0812">Transmembrane</keyword>
<dbReference type="Gene3D" id="2.180.10.10">
    <property type="entry name" value="RHS repeat-associated core"/>
    <property type="match status" value="1"/>
</dbReference>
<dbReference type="Proteomes" id="UP000326557">
    <property type="component" value="Unassembled WGS sequence"/>
</dbReference>
<organism evidence="3 4">
    <name type="scientific">Pseudomonas fluorescens</name>
    <dbReference type="NCBI Taxonomy" id="294"/>
    <lineage>
        <taxon>Bacteria</taxon>
        <taxon>Pseudomonadati</taxon>
        <taxon>Pseudomonadota</taxon>
        <taxon>Gammaproteobacteria</taxon>
        <taxon>Pseudomonadales</taxon>
        <taxon>Pseudomonadaceae</taxon>
        <taxon>Pseudomonas</taxon>
    </lineage>
</organism>
<keyword evidence="2" id="KW-0472">Membrane</keyword>
<keyword evidence="2" id="KW-1133">Transmembrane helix</keyword>
<proteinExistence type="predicted"/>
<protein>
    <submittedName>
        <fullName evidence="3">Uncharacterized protein</fullName>
    </submittedName>
</protein>
<dbReference type="InterPro" id="IPR050708">
    <property type="entry name" value="T6SS_VgrG/RHS"/>
</dbReference>